<protein>
    <submittedName>
        <fullName evidence="2">Uncharacterized protein</fullName>
    </submittedName>
</protein>
<feature type="compositionally biased region" description="Pro residues" evidence="1">
    <location>
        <begin position="89"/>
        <end position="109"/>
    </location>
</feature>
<feature type="region of interest" description="Disordered" evidence="1">
    <location>
        <begin position="269"/>
        <end position="302"/>
    </location>
</feature>
<dbReference type="RefSeq" id="WP_213173120.1">
    <property type="nucleotide sequence ID" value="NZ_CP070496.1"/>
</dbReference>
<dbReference type="AlphaFoldDB" id="A0A895XUS1"/>
<dbReference type="KEGG" id="nav:JQS30_03585"/>
<feature type="compositionally biased region" description="Low complexity" evidence="1">
    <location>
        <begin position="204"/>
        <end position="255"/>
    </location>
</feature>
<evidence type="ECO:0000256" key="1">
    <source>
        <dbReference type="SAM" id="MobiDB-lite"/>
    </source>
</evidence>
<feature type="compositionally biased region" description="Basic and acidic residues" evidence="1">
    <location>
        <begin position="53"/>
        <end position="63"/>
    </location>
</feature>
<gene>
    <name evidence="2" type="ORF">JQS30_03585</name>
</gene>
<dbReference type="Proteomes" id="UP000662939">
    <property type="component" value="Chromosome"/>
</dbReference>
<accession>A0A895XUS1</accession>
<evidence type="ECO:0000313" key="2">
    <source>
        <dbReference type="EMBL" id="QSB07125.1"/>
    </source>
</evidence>
<feature type="region of interest" description="Disordered" evidence="1">
    <location>
        <begin position="1"/>
        <end position="257"/>
    </location>
</feature>
<feature type="compositionally biased region" description="Pro residues" evidence="1">
    <location>
        <begin position="118"/>
        <end position="144"/>
    </location>
</feature>
<proteinExistence type="predicted"/>
<organism evidence="2 3">
    <name type="scientific">Natronoglycomyces albus</name>
    <dbReference type="NCBI Taxonomy" id="2811108"/>
    <lineage>
        <taxon>Bacteria</taxon>
        <taxon>Bacillati</taxon>
        <taxon>Actinomycetota</taxon>
        <taxon>Actinomycetes</taxon>
        <taxon>Glycomycetales</taxon>
        <taxon>Glycomycetaceae</taxon>
        <taxon>Natronoglycomyces</taxon>
    </lineage>
</organism>
<keyword evidence="3" id="KW-1185">Reference proteome</keyword>
<sequence>MSNQNSDNVYRGGTYQGGVYRGGSYSEQKDSEETPKQPAAQPEGEAPQTGRHSSPEASRRPVDGEDSGTMKLQRPRLGAGGPVAGSVPPSAPQSSPPQSAPQSSPPQPPYQGAVPAAGPRPPQPSHPQPPHAGPRPPQAQPPQAGPQRGQPQVQPPRPPAGGATYGGASQAPRPTGGFVAGPGGAAPQTGASTQGSAPDMSATQMAPGAAAQAPPQNPQQRPMSAPPSAVAPVSAQPISGSPHSVAPVSSHPYSAQPYSGQPYSGAFAPNAAPVSGQPNSGLPTSGLFGSGQASSTPSSGTVYGLPVTEQAVSTAIEAGKPVDKMRPQPQLPTARALELMTSTSPPAGLVMGRDAEQLPVVAPFFRPEPTKVAMIGGVYLARLLVFRALALGARVAVCTVRPQEWNGLGEAATGRSDRLAVLQGDRPVTVEASQHSPALYVYDVGERGTTTSPVLGPWRTQLTVLPRLTTYGDSSTSGAYMTVIQRLTQEEAGAARQLLRVNSEVLQWLQMLHDDMIALLRTGASERYIWASPTSTESQMFGQAMRTY</sequence>
<reference evidence="2" key="1">
    <citation type="submission" date="2021-02" db="EMBL/GenBank/DDBJ databases">
        <title>Natronoglycomyces albus gen. nov., sp. nov, a haloalkaliphilic actinobacterium from a soda solonchak soil.</title>
        <authorList>
            <person name="Sorokin D.Y."/>
            <person name="Khijniak T.V."/>
            <person name="Zakharycheva A.P."/>
            <person name="Boueva O.V."/>
            <person name="Ariskina E.V."/>
            <person name="Hahnke R.L."/>
            <person name="Bunk B."/>
            <person name="Sproer C."/>
            <person name="Schumann P."/>
            <person name="Evtushenko L.I."/>
            <person name="Kublanov I.V."/>
        </authorList>
    </citation>
    <scope>NUCLEOTIDE SEQUENCE</scope>
    <source>
        <strain evidence="2">DSM 106290</strain>
    </source>
</reference>
<feature type="compositionally biased region" description="Polar residues" evidence="1">
    <location>
        <begin position="291"/>
        <end position="301"/>
    </location>
</feature>
<feature type="compositionally biased region" description="Low complexity" evidence="1">
    <location>
        <begin position="185"/>
        <end position="195"/>
    </location>
</feature>
<evidence type="ECO:0000313" key="3">
    <source>
        <dbReference type="Proteomes" id="UP000662939"/>
    </source>
</evidence>
<dbReference type="EMBL" id="CP070496">
    <property type="protein sequence ID" value="QSB07125.1"/>
    <property type="molecule type" value="Genomic_DNA"/>
</dbReference>
<name>A0A895XUS1_9ACTN</name>